<dbReference type="Proteomes" id="UP000050761">
    <property type="component" value="Unassembled WGS sequence"/>
</dbReference>
<accession>A0A183GML4</accession>
<accession>A0A3P8E5T8</accession>
<protein>
    <submittedName>
        <fullName evidence="4">PHD domain-containing protein</fullName>
    </submittedName>
</protein>
<dbReference type="Gene3D" id="3.30.40.10">
    <property type="entry name" value="Zinc/RING finger domain, C3HC4 (zinc finger)"/>
    <property type="match status" value="1"/>
</dbReference>
<evidence type="ECO:0000313" key="4">
    <source>
        <dbReference type="WBParaSite" id="HPBE_0002393401-mRNA-1"/>
    </source>
</evidence>
<feature type="region of interest" description="Disordered" evidence="1">
    <location>
        <begin position="98"/>
        <end position="127"/>
    </location>
</feature>
<keyword evidence="3" id="KW-1185">Reference proteome</keyword>
<dbReference type="EMBL" id="UZAH01035643">
    <property type="protein sequence ID" value="VDP41888.1"/>
    <property type="molecule type" value="Genomic_DNA"/>
</dbReference>
<name>A0A183GML4_HELPZ</name>
<organism evidence="3 4">
    <name type="scientific">Heligmosomoides polygyrus</name>
    <name type="common">Parasitic roundworm</name>
    <dbReference type="NCBI Taxonomy" id="6339"/>
    <lineage>
        <taxon>Eukaryota</taxon>
        <taxon>Metazoa</taxon>
        <taxon>Ecdysozoa</taxon>
        <taxon>Nematoda</taxon>
        <taxon>Chromadorea</taxon>
        <taxon>Rhabditida</taxon>
        <taxon>Rhabditina</taxon>
        <taxon>Rhabditomorpha</taxon>
        <taxon>Strongyloidea</taxon>
        <taxon>Heligmosomidae</taxon>
        <taxon>Heligmosomoides</taxon>
    </lineage>
</organism>
<evidence type="ECO:0000313" key="3">
    <source>
        <dbReference type="Proteomes" id="UP000050761"/>
    </source>
</evidence>
<proteinExistence type="predicted"/>
<feature type="compositionally biased region" description="Basic and acidic residues" evidence="1">
    <location>
        <begin position="98"/>
        <end position="111"/>
    </location>
</feature>
<dbReference type="InterPro" id="IPR013083">
    <property type="entry name" value="Znf_RING/FYVE/PHD"/>
</dbReference>
<dbReference type="SUPFAM" id="SSF57903">
    <property type="entry name" value="FYVE/PHD zinc finger"/>
    <property type="match status" value="1"/>
</dbReference>
<dbReference type="OrthoDB" id="5411773at2759"/>
<dbReference type="WBParaSite" id="HPBE_0002393401-mRNA-1">
    <property type="protein sequence ID" value="HPBE_0002393401-mRNA-1"/>
    <property type="gene ID" value="HPBE_0002393401"/>
</dbReference>
<evidence type="ECO:0000313" key="2">
    <source>
        <dbReference type="EMBL" id="VDP41888.1"/>
    </source>
</evidence>
<gene>
    <name evidence="2" type="ORF">HPBE_LOCUS23934</name>
</gene>
<reference evidence="2 3" key="1">
    <citation type="submission" date="2018-11" db="EMBL/GenBank/DDBJ databases">
        <authorList>
            <consortium name="Pathogen Informatics"/>
        </authorList>
    </citation>
    <scope>NUCLEOTIDE SEQUENCE [LARGE SCALE GENOMIC DNA]</scope>
</reference>
<evidence type="ECO:0000256" key="1">
    <source>
        <dbReference type="SAM" id="MobiDB-lite"/>
    </source>
</evidence>
<dbReference type="AlphaFoldDB" id="A0A183GML4"/>
<dbReference type="InterPro" id="IPR011011">
    <property type="entry name" value="Znf_FYVE_PHD"/>
</dbReference>
<sequence length="143" mass="15911">MASSIVCIPGSWFCRDCKKKYGEAMPLRQPEQLKVIKVEVVDGEEQMSFPQNQSADYNSEMGNNTLISHELLVECRNEKCALVWFHLSCVGLKCTAERGAGEEQERSRVRGIDTATNGRAPAAPVAYDPDKIIKQEMVSDDDA</sequence>
<reference evidence="4" key="2">
    <citation type="submission" date="2019-09" db="UniProtKB">
        <authorList>
            <consortium name="WormBaseParasite"/>
        </authorList>
    </citation>
    <scope>IDENTIFICATION</scope>
</reference>